<dbReference type="GO" id="GO:0043829">
    <property type="term" value="F:tRNA-specific adenosine-37 deaminase activity"/>
    <property type="evidence" value="ECO:0007669"/>
    <property type="project" value="TreeGrafter"/>
</dbReference>
<evidence type="ECO:0000313" key="3">
    <source>
        <dbReference type="Proteomes" id="UP000053599"/>
    </source>
</evidence>
<dbReference type="AlphaFoldDB" id="A0A0D1Z044"/>
<dbReference type="EMBL" id="KN846953">
    <property type="protein sequence ID" value="KIV80348.1"/>
    <property type="molecule type" value="Genomic_DNA"/>
</dbReference>
<evidence type="ECO:0000259" key="1">
    <source>
        <dbReference type="PROSITE" id="PS50141"/>
    </source>
</evidence>
<evidence type="ECO:0000313" key="2">
    <source>
        <dbReference type="EMBL" id="KIV80348.1"/>
    </source>
</evidence>
<protein>
    <recommendedName>
        <fullName evidence="1">A to I editase domain-containing protein</fullName>
    </recommendedName>
</protein>
<name>A0A0D1Z044_9EURO</name>
<dbReference type="GO" id="GO:0002100">
    <property type="term" value="P:tRNA wobble adenosine to inosine editing"/>
    <property type="evidence" value="ECO:0007669"/>
    <property type="project" value="InterPro"/>
</dbReference>
<dbReference type="SMART" id="SM00552">
    <property type="entry name" value="ADEAMc"/>
    <property type="match status" value="1"/>
</dbReference>
<dbReference type="OrthoDB" id="10268011at2759"/>
<dbReference type="PANTHER" id="PTHR47803:SF1">
    <property type="entry name" value="TRNA-SPECIFIC ADENOSINE DEAMINASE 1"/>
    <property type="match status" value="1"/>
</dbReference>
<dbReference type="GO" id="GO:0003723">
    <property type="term" value="F:RNA binding"/>
    <property type="evidence" value="ECO:0007669"/>
    <property type="project" value="InterPro"/>
</dbReference>
<proteinExistence type="predicted"/>
<reference evidence="2 3" key="1">
    <citation type="submission" date="2015-01" db="EMBL/GenBank/DDBJ databases">
        <title>The Genome Sequence of Exophiala sideris CBS121828.</title>
        <authorList>
            <consortium name="The Broad Institute Genomics Platform"/>
            <person name="Cuomo C."/>
            <person name="de Hoog S."/>
            <person name="Gorbushina A."/>
            <person name="Stielow B."/>
            <person name="Teixiera M."/>
            <person name="Abouelleil A."/>
            <person name="Chapman S.B."/>
            <person name="Priest M."/>
            <person name="Young S.K."/>
            <person name="Wortman J."/>
            <person name="Nusbaum C."/>
            <person name="Birren B."/>
        </authorList>
    </citation>
    <scope>NUCLEOTIDE SEQUENCE [LARGE SCALE GENOMIC DNA]</scope>
    <source>
        <strain evidence="2 3">CBS 121828</strain>
    </source>
</reference>
<dbReference type="PANTHER" id="PTHR47803">
    <property type="entry name" value="TRNA-SPECIFIC ADENOSINE DEAMINASE 1"/>
    <property type="match status" value="1"/>
</dbReference>
<dbReference type="InterPro" id="IPR002466">
    <property type="entry name" value="A_deamin"/>
</dbReference>
<dbReference type="HOGENOM" id="CLU_005382_2_1_1"/>
<accession>A0A0D1Z044</accession>
<dbReference type="STRING" id="1016849.A0A0D1Z044"/>
<gene>
    <name evidence="2" type="ORF">PV11_07853</name>
</gene>
<organism evidence="2 3">
    <name type="scientific">Exophiala sideris</name>
    <dbReference type="NCBI Taxonomy" id="1016849"/>
    <lineage>
        <taxon>Eukaryota</taxon>
        <taxon>Fungi</taxon>
        <taxon>Dikarya</taxon>
        <taxon>Ascomycota</taxon>
        <taxon>Pezizomycotina</taxon>
        <taxon>Eurotiomycetes</taxon>
        <taxon>Chaetothyriomycetidae</taxon>
        <taxon>Chaetothyriales</taxon>
        <taxon>Herpotrichiellaceae</taxon>
        <taxon>Exophiala</taxon>
    </lineage>
</organism>
<feature type="domain" description="A to I editase" evidence="1">
    <location>
        <begin position="56"/>
        <end position="352"/>
    </location>
</feature>
<sequence length="439" mass="47790">MTTLAQGIAHAALSTFDALPPRCKPRILEDGRREWTAMAAVVLATGEGTANLTCVSLATGTKCLAASALPKCQGLVLHDSHAEVLALRGFNYWLLREVHAILTDLAYQSPFLEAVCEPGSIHDHQQGSPNPQAPFRLKSHVSIHFFTTEAPCGDASMEILMESLPSSEAQPWPTDQATLSALQGRGHFSLLGHVRRKPARADAEPSLSKSCSDKLSVKQFTSILSFPTDLFVQRTINAHIETVVVYADKFNSTGYERAFGPSGRLSGVTGSGRFFQTQQLSAAFPRFSFERSSPSLDAKDRPKAKASNISTLWIKGSAGVSDVLEVLINGVKQGFKQWATRMSKASVVSRWKLWQLACTILTAPSRESTGNGEDAKPQMIDEAWMLAVRRSLSASSYAQAKYTSSRQDSGKTHVTDAMGNWTRNEGDDAWGLTRSPACW</sequence>
<dbReference type="PROSITE" id="PS50141">
    <property type="entry name" value="A_DEAMIN_EDITASE"/>
    <property type="match status" value="1"/>
</dbReference>
<dbReference type="InterPro" id="IPR042935">
    <property type="entry name" value="Tad1"/>
</dbReference>
<dbReference type="Pfam" id="PF02137">
    <property type="entry name" value="A_deamin"/>
    <property type="match status" value="1"/>
</dbReference>
<dbReference type="Proteomes" id="UP000053599">
    <property type="component" value="Unassembled WGS sequence"/>
</dbReference>